<dbReference type="EC" id="5.2.1.8" evidence="2 5"/>
<evidence type="ECO:0000313" key="9">
    <source>
        <dbReference type="Proteomes" id="UP000054558"/>
    </source>
</evidence>
<dbReference type="InterPro" id="IPR046357">
    <property type="entry name" value="PPIase_dom_sf"/>
</dbReference>
<keyword evidence="4 5" id="KW-0413">Isomerase</keyword>
<evidence type="ECO:0000256" key="2">
    <source>
        <dbReference type="ARBA" id="ARBA00013194"/>
    </source>
</evidence>
<dbReference type="SUPFAM" id="SSF54534">
    <property type="entry name" value="FKBP-like"/>
    <property type="match status" value="1"/>
</dbReference>
<feature type="region of interest" description="Disordered" evidence="6">
    <location>
        <begin position="1"/>
        <end position="43"/>
    </location>
</feature>
<dbReference type="PANTHER" id="PTHR43811">
    <property type="entry name" value="FKBP-TYPE PEPTIDYL-PROLYL CIS-TRANS ISOMERASE FKPA"/>
    <property type="match status" value="1"/>
</dbReference>
<dbReference type="EMBL" id="DF237080">
    <property type="protein sequence ID" value="GAQ82985.1"/>
    <property type="molecule type" value="Genomic_DNA"/>
</dbReference>
<evidence type="ECO:0000256" key="3">
    <source>
        <dbReference type="ARBA" id="ARBA00023110"/>
    </source>
</evidence>
<protein>
    <recommendedName>
        <fullName evidence="2 5">peptidylprolyl isomerase</fullName>
        <ecNumber evidence="2 5">5.2.1.8</ecNumber>
    </recommendedName>
</protein>
<dbReference type="PROSITE" id="PS50059">
    <property type="entry name" value="FKBP_PPIASE"/>
    <property type="match status" value="1"/>
</dbReference>
<dbReference type="STRING" id="105231.A0A1Y1HWH0"/>
<dbReference type="AlphaFoldDB" id="A0A1Y1HWH0"/>
<evidence type="ECO:0000256" key="1">
    <source>
        <dbReference type="ARBA" id="ARBA00000971"/>
    </source>
</evidence>
<reference evidence="8 9" key="1">
    <citation type="journal article" date="2014" name="Nat. Commun.">
        <title>Klebsormidium flaccidum genome reveals primary factors for plant terrestrial adaptation.</title>
        <authorList>
            <person name="Hori K."/>
            <person name="Maruyama F."/>
            <person name="Fujisawa T."/>
            <person name="Togashi T."/>
            <person name="Yamamoto N."/>
            <person name="Seo M."/>
            <person name="Sato S."/>
            <person name="Yamada T."/>
            <person name="Mori H."/>
            <person name="Tajima N."/>
            <person name="Moriyama T."/>
            <person name="Ikeuchi M."/>
            <person name="Watanabe M."/>
            <person name="Wada H."/>
            <person name="Kobayashi K."/>
            <person name="Saito M."/>
            <person name="Masuda T."/>
            <person name="Sasaki-Sekimoto Y."/>
            <person name="Mashiguchi K."/>
            <person name="Awai K."/>
            <person name="Shimojima M."/>
            <person name="Masuda S."/>
            <person name="Iwai M."/>
            <person name="Nobusawa T."/>
            <person name="Narise T."/>
            <person name="Kondo S."/>
            <person name="Saito H."/>
            <person name="Sato R."/>
            <person name="Murakawa M."/>
            <person name="Ihara Y."/>
            <person name="Oshima-Yamada Y."/>
            <person name="Ohtaka K."/>
            <person name="Satoh M."/>
            <person name="Sonobe K."/>
            <person name="Ishii M."/>
            <person name="Ohtani R."/>
            <person name="Kanamori-Sato M."/>
            <person name="Honoki R."/>
            <person name="Miyazaki D."/>
            <person name="Mochizuki H."/>
            <person name="Umetsu J."/>
            <person name="Higashi K."/>
            <person name="Shibata D."/>
            <person name="Kamiya Y."/>
            <person name="Sato N."/>
            <person name="Nakamura Y."/>
            <person name="Tabata S."/>
            <person name="Ida S."/>
            <person name="Kurokawa K."/>
            <person name="Ohta H."/>
        </authorList>
    </citation>
    <scope>NUCLEOTIDE SEQUENCE [LARGE SCALE GENOMIC DNA]</scope>
    <source>
        <strain evidence="8 9">NIES-2285</strain>
    </source>
</reference>
<gene>
    <name evidence="8" type="ORF">KFL_001310150</name>
</gene>
<feature type="compositionally biased region" description="Basic and acidic residues" evidence="6">
    <location>
        <begin position="24"/>
        <end position="43"/>
    </location>
</feature>
<dbReference type="OrthoDB" id="1902587at2759"/>
<accession>A0A1Y1HWH0</accession>
<evidence type="ECO:0000256" key="5">
    <source>
        <dbReference type="PROSITE-ProRule" id="PRU00277"/>
    </source>
</evidence>
<keyword evidence="3 5" id="KW-0697">Rotamase</keyword>
<dbReference type="Gene3D" id="3.10.50.40">
    <property type="match status" value="1"/>
</dbReference>
<dbReference type="GO" id="GO:0003755">
    <property type="term" value="F:peptidyl-prolyl cis-trans isomerase activity"/>
    <property type="evidence" value="ECO:0007669"/>
    <property type="project" value="UniProtKB-KW"/>
</dbReference>
<evidence type="ECO:0000256" key="4">
    <source>
        <dbReference type="ARBA" id="ARBA00023235"/>
    </source>
</evidence>
<sequence>MTSLHCSQGRAALGAPPAKQFRTNIDDAREEGERRREEKERAEGPIVKLPSGVKYRELAVGTGEALRPGDLVSVYYTIYRLSGLYIDSVGYGKEGKDDVGDAFTFELGAGQVPQGVEQGVLGMCIGGRRRILVPPKLGWINDGVLPRPTSGAAERRLLRHTNEPLLFEIEIVKTKHRT</sequence>
<dbReference type="InterPro" id="IPR001179">
    <property type="entry name" value="PPIase_FKBP_dom"/>
</dbReference>
<dbReference type="OMA" id="QTHYSHR"/>
<dbReference type="Pfam" id="PF00254">
    <property type="entry name" value="FKBP_C"/>
    <property type="match status" value="1"/>
</dbReference>
<feature type="domain" description="PPIase FKBP-type" evidence="7">
    <location>
        <begin position="69"/>
        <end position="175"/>
    </location>
</feature>
<keyword evidence="9" id="KW-1185">Reference proteome</keyword>
<evidence type="ECO:0000256" key="6">
    <source>
        <dbReference type="SAM" id="MobiDB-lite"/>
    </source>
</evidence>
<evidence type="ECO:0000313" key="8">
    <source>
        <dbReference type="EMBL" id="GAQ82985.1"/>
    </source>
</evidence>
<organism evidence="8 9">
    <name type="scientific">Klebsormidium nitens</name>
    <name type="common">Green alga</name>
    <name type="synonym">Ulothrix nitens</name>
    <dbReference type="NCBI Taxonomy" id="105231"/>
    <lineage>
        <taxon>Eukaryota</taxon>
        <taxon>Viridiplantae</taxon>
        <taxon>Streptophyta</taxon>
        <taxon>Klebsormidiophyceae</taxon>
        <taxon>Klebsormidiales</taxon>
        <taxon>Klebsormidiaceae</taxon>
        <taxon>Klebsormidium</taxon>
    </lineage>
</organism>
<evidence type="ECO:0000259" key="7">
    <source>
        <dbReference type="PROSITE" id="PS50059"/>
    </source>
</evidence>
<comment type="catalytic activity">
    <reaction evidence="1 5">
        <text>[protein]-peptidylproline (omega=180) = [protein]-peptidylproline (omega=0)</text>
        <dbReference type="Rhea" id="RHEA:16237"/>
        <dbReference type="Rhea" id="RHEA-COMP:10747"/>
        <dbReference type="Rhea" id="RHEA-COMP:10748"/>
        <dbReference type="ChEBI" id="CHEBI:83833"/>
        <dbReference type="ChEBI" id="CHEBI:83834"/>
        <dbReference type="EC" id="5.2.1.8"/>
    </reaction>
</comment>
<proteinExistence type="predicted"/>
<name>A0A1Y1HWH0_KLENI</name>
<dbReference type="Proteomes" id="UP000054558">
    <property type="component" value="Unassembled WGS sequence"/>
</dbReference>
<dbReference type="PANTHER" id="PTHR43811:SF26">
    <property type="entry name" value="PEPTIDYL-PROLYL CIS-TRANS ISOMERASE FKBP16-1, CHLOROPLASTIC"/>
    <property type="match status" value="1"/>
</dbReference>